<reference evidence="1 2" key="1">
    <citation type="submission" date="2016-08" db="EMBL/GenBank/DDBJ databases">
        <title>New Insights into Marine Group III Euryarchaeota, from dark to light.</title>
        <authorList>
            <person name="Haro-Moreno J.M."/>
            <person name="Rodriguez-Valera F."/>
            <person name="Lopez-Garcia P."/>
            <person name="Moreira D."/>
            <person name="Martin-Cuadrado A.B."/>
        </authorList>
    </citation>
    <scope>NUCLEOTIDE SEQUENCE [LARGE SCALE GENOMIC DNA]</scope>
    <source>
        <strain evidence="1">CG-Epi2</strain>
    </source>
</reference>
<dbReference type="AlphaFoldDB" id="A0A1J5TPM4"/>
<evidence type="ECO:0000313" key="1">
    <source>
        <dbReference type="EMBL" id="OIR22131.1"/>
    </source>
</evidence>
<dbReference type="Proteomes" id="UP000183615">
    <property type="component" value="Unassembled WGS sequence"/>
</dbReference>
<evidence type="ECO:0000313" key="2">
    <source>
        <dbReference type="Proteomes" id="UP000183615"/>
    </source>
</evidence>
<sequence>MSKDKELGSEIPAFVKKYVPAVNRGLAWAKYGKEKGEGTANKAAAFQDSRDEGFQAASAVSSDMSAEDIFEVASKEMWSVANEYTDQAKILAMEINKQKDKEARDNALGLARVAARKAGLHAAVAAGWEKGWKEGIEKKSQN</sequence>
<proteinExistence type="predicted"/>
<dbReference type="EMBL" id="MIYZ01000023">
    <property type="protein sequence ID" value="OIR22131.1"/>
    <property type="molecule type" value="Genomic_DNA"/>
</dbReference>
<accession>A0A1J5TPM4</accession>
<comment type="caution">
    <text evidence="1">The sequence shown here is derived from an EMBL/GenBank/DDBJ whole genome shotgun (WGS) entry which is preliminary data.</text>
</comment>
<organism evidence="1 2">
    <name type="scientific">Marine Group III euryarchaeote CG-Epi2</name>
    <dbReference type="NCBI Taxonomy" id="1888996"/>
    <lineage>
        <taxon>Archaea</taxon>
        <taxon>Methanobacteriati</taxon>
        <taxon>Thermoplasmatota</taxon>
        <taxon>Thermoplasmata</taxon>
        <taxon>Candidatus Thermoprofundales</taxon>
    </lineage>
</organism>
<protein>
    <submittedName>
        <fullName evidence="1">Uncharacterized protein</fullName>
    </submittedName>
</protein>
<name>A0A1J5TPM4_9ARCH</name>
<gene>
    <name evidence="1" type="ORF">BET99_01165</name>
</gene>